<dbReference type="PANTHER" id="PTHR43124">
    <property type="entry name" value="PURINE EFFLUX PUMP PBUE"/>
    <property type="match status" value="1"/>
</dbReference>
<reference evidence="10" key="1">
    <citation type="submission" date="2015-08" db="EMBL/GenBank/DDBJ databases">
        <title>Genome sequencing project for genomic taxonomy and phylogenomics of Bacillus-like bacteria.</title>
        <authorList>
            <person name="Liu B."/>
            <person name="Wang J."/>
            <person name="Zhu Y."/>
            <person name="Liu G."/>
            <person name="Chen Q."/>
            <person name="Chen Z."/>
            <person name="Lan J."/>
            <person name="Che J."/>
            <person name="Ge C."/>
            <person name="Shi H."/>
            <person name="Pan Z."/>
            <person name="Liu X."/>
        </authorList>
    </citation>
    <scope>NUCLEOTIDE SEQUENCE [LARGE SCALE GENOMIC DNA]</scope>
    <source>
        <strain evidence="10">FJAT-4402</strain>
    </source>
</reference>
<dbReference type="InterPro" id="IPR036259">
    <property type="entry name" value="MFS_trans_sf"/>
</dbReference>
<dbReference type="STRING" id="1441095.AM592_22560"/>
<dbReference type="RefSeq" id="WP_053605854.1">
    <property type="nucleotide sequence ID" value="NZ_CP012600.1"/>
</dbReference>
<feature type="domain" description="Major facilitator superfamily (MFS) profile" evidence="8">
    <location>
        <begin position="11"/>
        <end position="386"/>
    </location>
</feature>
<dbReference type="InterPro" id="IPR001958">
    <property type="entry name" value="Tet-R_TetA/multi-R_MdtG-like"/>
</dbReference>
<dbReference type="PATRIC" id="fig|1441095.3.peg.4991"/>
<dbReference type="SUPFAM" id="SSF103473">
    <property type="entry name" value="MFS general substrate transporter"/>
    <property type="match status" value="1"/>
</dbReference>
<dbReference type="PANTHER" id="PTHR43124:SF3">
    <property type="entry name" value="CHLORAMPHENICOL EFFLUX PUMP RV0191"/>
    <property type="match status" value="1"/>
</dbReference>
<feature type="transmembrane region" description="Helical" evidence="7">
    <location>
        <begin position="102"/>
        <end position="123"/>
    </location>
</feature>
<feature type="transmembrane region" description="Helical" evidence="7">
    <location>
        <begin position="240"/>
        <end position="262"/>
    </location>
</feature>
<reference evidence="9 10" key="2">
    <citation type="journal article" date="2016" name="Int. J. Syst. Evol. Microbiol.">
        <title>Bacillus gobiensis sp. nov., isolated from a soil sample.</title>
        <authorList>
            <person name="Liu B."/>
            <person name="Liu G.H."/>
            <person name="Cetin S."/>
            <person name="Schumann P."/>
            <person name="Pan Z.Z."/>
            <person name="Chen Q.Q."/>
        </authorList>
    </citation>
    <scope>NUCLEOTIDE SEQUENCE [LARGE SCALE GENOMIC DNA]</scope>
    <source>
        <strain evidence="9 10">FJAT-4402</strain>
    </source>
</reference>
<dbReference type="AlphaFoldDB" id="A0A0M4FN59"/>
<feature type="transmembrane region" description="Helical" evidence="7">
    <location>
        <begin position="135"/>
        <end position="153"/>
    </location>
</feature>
<dbReference type="CDD" id="cd17324">
    <property type="entry name" value="MFS_NepI_like"/>
    <property type="match status" value="1"/>
</dbReference>
<evidence type="ECO:0000256" key="4">
    <source>
        <dbReference type="ARBA" id="ARBA00022692"/>
    </source>
</evidence>
<dbReference type="Gene3D" id="1.20.1250.20">
    <property type="entry name" value="MFS general substrate transporter like domains"/>
    <property type="match status" value="1"/>
</dbReference>
<dbReference type="GO" id="GO:0005886">
    <property type="term" value="C:plasma membrane"/>
    <property type="evidence" value="ECO:0007669"/>
    <property type="project" value="UniProtKB-SubCell"/>
</dbReference>
<feature type="transmembrane region" description="Helical" evidence="7">
    <location>
        <begin position="298"/>
        <end position="317"/>
    </location>
</feature>
<comment type="subcellular location">
    <subcellularLocation>
        <location evidence="1">Cell membrane</location>
        <topology evidence="1">Multi-pass membrane protein</topology>
    </subcellularLocation>
</comment>
<dbReference type="PRINTS" id="PR01035">
    <property type="entry name" value="TCRTETA"/>
</dbReference>
<dbReference type="OrthoDB" id="9788453at2"/>
<dbReference type="Pfam" id="PF07690">
    <property type="entry name" value="MFS_1"/>
    <property type="match status" value="1"/>
</dbReference>
<feature type="transmembrane region" description="Helical" evidence="7">
    <location>
        <begin position="207"/>
        <end position="228"/>
    </location>
</feature>
<name>A0A0M4FN59_9BACI</name>
<protein>
    <submittedName>
        <fullName evidence="9">MFS transporter</fullName>
    </submittedName>
</protein>
<keyword evidence="4 7" id="KW-0812">Transmembrane</keyword>
<evidence type="ECO:0000256" key="2">
    <source>
        <dbReference type="ARBA" id="ARBA00022448"/>
    </source>
</evidence>
<evidence type="ECO:0000256" key="7">
    <source>
        <dbReference type="SAM" id="Phobius"/>
    </source>
</evidence>
<feature type="transmembrane region" description="Helical" evidence="7">
    <location>
        <begin position="329"/>
        <end position="354"/>
    </location>
</feature>
<dbReference type="InterPro" id="IPR020846">
    <property type="entry name" value="MFS_dom"/>
</dbReference>
<dbReference type="InterPro" id="IPR011701">
    <property type="entry name" value="MFS"/>
</dbReference>
<dbReference type="GO" id="GO:0022857">
    <property type="term" value="F:transmembrane transporter activity"/>
    <property type="evidence" value="ECO:0007669"/>
    <property type="project" value="InterPro"/>
</dbReference>
<evidence type="ECO:0000313" key="9">
    <source>
        <dbReference type="EMBL" id="ALC83967.1"/>
    </source>
</evidence>
<feature type="transmembrane region" description="Helical" evidence="7">
    <location>
        <begin position="274"/>
        <end position="292"/>
    </location>
</feature>
<feature type="transmembrane region" description="Helical" evidence="7">
    <location>
        <begin position="12"/>
        <end position="33"/>
    </location>
</feature>
<accession>A0A0M4FN59</accession>
<evidence type="ECO:0000256" key="6">
    <source>
        <dbReference type="ARBA" id="ARBA00023136"/>
    </source>
</evidence>
<feature type="transmembrane region" description="Helical" evidence="7">
    <location>
        <begin position="45"/>
        <end position="65"/>
    </location>
</feature>
<sequence length="392" mass="42222">MTRLNFSRTTVLAFFMISTFAIGMVEYVVTGLLTQFAEDLNVEVSTTGLLLSVYAISVAVFGPLLRMITIKFPPKPLLIGLMAVFILSNIIAATAANFEILLVSRLLSAAMHAPFFGLTMSIAYNISAPEKRTSAIAAVQGGLTIAVMLGVPFGSLLGGMFEWRYVFWFIVFLGVIALIGLILVTPNERPAEAPNLKKELSVFKNKNVLMVLAIIVFGFSGVFTAYTFNEPMLREYAGFGVPGVTVGMFCFGLGAVIGNFASGRIRPSLLTERLMAALVMLAIVLVLFTFFLQFTILAFVICFFFGMGTFGTTPLLNSKIIIAGREAPSLSGTIAASIFNLANCIGATLGSMLLNFGFNYTMITIVAAGIIVFGLALTVLTHKVEDKELYAS</sequence>
<feature type="transmembrane region" description="Helical" evidence="7">
    <location>
        <begin position="360"/>
        <end position="380"/>
    </location>
</feature>
<proteinExistence type="predicted"/>
<evidence type="ECO:0000256" key="1">
    <source>
        <dbReference type="ARBA" id="ARBA00004651"/>
    </source>
</evidence>
<feature type="transmembrane region" description="Helical" evidence="7">
    <location>
        <begin position="77"/>
        <end position="96"/>
    </location>
</feature>
<keyword evidence="10" id="KW-1185">Reference proteome</keyword>
<evidence type="ECO:0000256" key="5">
    <source>
        <dbReference type="ARBA" id="ARBA00022989"/>
    </source>
</evidence>
<feature type="transmembrane region" description="Helical" evidence="7">
    <location>
        <begin position="165"/>
        <end position="186"/>
    </location>
</feature>
<keyword evidence="2" id="KW-0813">Transport</keyword>
<keyword evidence="6 7" id="KW-0472">Membrane</keyword>
<gene>
    <name evidence="9" type="ORF">AM592_22560</name>
</gene>
<evidence type="ECO:0000313" key="10">
    <source>
        <dbReference type="Proteomes" id="UP000067625"/>
    </source>
</evidence>
<keyword evidence="3" id="KW-1003">Cell membrane</keyword>
<dbReference type="EMBL" id="CP012600">
    <property type="protein sequence ID" value="ALC83967.1"/>
    <property type="molecule type" value="Genomic_DNA"/>
</dbReference>
<keyword evidence="5 7" id="KW-1133">Transmembrane helix</keyword>
<dbReference type="InterPro" id="IPR050189">
    <property type="entry name" value="MFS_Efflux_Transporters"/>
</dbReference>
<evidence type="ECO:0000256" key="3">
    <source>
        <dbReference type="ARBA" id="ARBA00022475"/>
    </source>
</evidence>
<organism evidence="9 10">
    <name type="scientific">Bacillus gobiensis</name>
    <dbReference type="NCBI Taxonomy" id="1441095"/>
    <lineage>
        <taxon>Bacteria</taxon>
        <taxon>Bacillati</taxon>
        <taxon>Bacillota</taxon>
        <taxon>Bacilli</taxon>
        <taxon>Bacillales</taxon>
        <taxon>Bacillaceae</taxon>
        <taxon>Bacillus</taxon>
    </lineage>
</organism>
<dbReference type="PROSITE" id="PS50850">
    <property type="entry name" value="MFS"/>
    <property type="match status" value="1"/>
</dbReference>
<dbReference type="Proteomes" id="UP000067625">
    <property type="component" value="Chromosome"/>
</dbReference>
<evidence type="ECO:0000259" key="8">
    <source>
        <dbReference type="PROSITE" id="PS50850"/>
    </source>
</evidence>